<comment type="catalytic activity">
    <reaction evidence="6">
        <text>(2R)-hydroxyhexadecanoyl-CoA = pentadecanal + formyl-CoA</text>
        <dbReference type="Rhea" id="RHEA:55212"/>
        <dbReference type="ChEBI" id="CHEBI:17302"/>
        <dbReference type="ChEBI" id="CHEBI:57376"/>
        <dbReference type="ChEBI" id="CHEBI:138654"/>
    </reaction>
    <physiologicalReaction direction="left-to-right" evidence="6">
        <dbReference type="Rhea" id="RHEA:55213"/>
    </physiologicalReaction>
</comment>
<organism evidence="8 9">
    <name type="scientific">Geodia barretti</name>
    <name type="common">Barrett's horny sponge</name>
    <dbReference type="NCBI Taxonomy" id="519541"/>
    <lineage>
        <taxon>Eukaryota</taxon>
        <taxon>Metazoa</taxon>
        <taxon>Porifera</taxon>
        <taxon>Demospongiae</taxon>
        <taxon>Heteroscleromorpha</taxon>
        <taxon>Tetractinellida</taxon>
        <taxon>Astrophorina</taxon>
        <taxon>Geodiidae</taxon>
        <taxon>Geodia</taxon>
    </lineage>
</organism>
<dbReference type="GO" id="GO:0005948">
    <property type="term" value="C:acetolactate synthase complex"/>
    <property type="evidence" value="ECO:0007669"/>
    <property type="project" value="TreeGrafter"/>
</dbReference>
<dbReference type="InterPro" id="IPR000399">
    <property type="entry name" value="TPP-bd_CS"/>
</dbReference>
<dbReference type="PANTHER" id="PTHR18968">
    <property type="entry name" value="THIAMINE PYROPHOSPHATE ENZYMES"/>
    <property type="match status" value="1"/>
</dbReference>
<dbReference type="Pfam" id="PF02775">
    <property type="entry name" value="TPP_enzyme_C"/>
    <property type="match status" value="1"/>
</dbReference>
<evidence type="ECO:0000256" key="6">
    <source>
        <dbReference type="ARBA" id="ARBA00048767"/>
    </source>
</evidence>
<dbReference type="GO" id="GO:0030976">
    <property type="term" value="F:thiamine pyrophosphate binding"/>
    <property type="evidence" value="ECO:0007669"/>
    <property type="project" value="InterPro"/>
</dbReference>
<comment type="similarity">
    <text evidence="2">Belongs to the TPP enzyme family.</text>
</comment>
<dbReference type="EMBL" id="CASHTH010000782">
    <property type="protein sequence ID" value="CAI8007511.1"/>
    <property type="molecule type" value="Genomic_DNA"/>
</dbReference>
<feature type="domain" description="Thiamine pyrophosphate enzyme TPP-binding" evidence="7">
    <location>
        <begin position="47"/>
        <end position="185"/>
    </location>
</feature>
<comment type="caution">
    <text evidence="8">The sequence shown here is derived from an EMBL/GenBank/DDBJ whole genome shotgun (WGS) entry which is preliminary data.</text>
</comment>
<dbReference type="GO" id="GO:0009097">
    <property type="term" value="P:isoleucine biosynthetic process"/>
    <property type="evidence" value="ECO:0007669"/>
    <property type="project" value="TreeGrafter"/>
</dbReference>
<reference evidence="8" key="1">
    <citation type="submission" date="2023-03" db="EMBL/GenBank/DDBJ databases">
        <authorList>
            <person name="Steffen K."/>
            <person name="Cardenas P."/>
        </authorList>
    </citation>
    <scope>NUCLEOTIDE SEQUENCE</scope>
</reference>
<dbReference type="InterPro" id="IPR011766">
    <property type="entry name" value="TPP_enzyme_TPP-bd"/>
</dbReference>
<protein>
    <recommendedName>
        <fullName evidence="3">2-hydroxyacyl-CoA lyase 2</fullName>
    </recommendedName>
    <alternativeName>
        <fullName evidence="5">IlvB-like protein</fullName>
    </alternativeName>
</protein>
<evidence type="ECO:0000256" key="1">
    <source>
        <dbReference type="ARBA" id="ARBA00001964"/>
    </source>
</evidence>
<keyword evidence="4" id="KW-0786">Thiamine pyrophosphate</keyword>
<evidence type="ECO:0000256" key="4">
    <source>
        <dbReference type="ARBA" id="ARBA00023052"/>
    </source>
</evidence>
<gene>
    <name evidence="8" type="ORF">GBAR_LOCUS5237</name>
</gene>
<dbReference type="GO" id="GO:0009099">
    <property type="term" value="P:L-valine biosynthetic process"/>
    <property type="evidence" value="ECO:0007669"/>
    <property type="project" value="TreeGrafter"/>
</dbReference>
<dbReference type="PROSITE" id="PS00187">
    <property type="entry name" value="TPP_ENZYMES"/>
    <property type="match status" value="1"/>
</dbReference>
<dbReference type="InterPro" id="IPR029061">
    <property type="entry name" value="THDP-binding"/>
</dbReference>
<dbReference type="GO" id="GO:0000287">
    <property type="term" value="F:magnesium ion binding"/>
    <property type="evidence" value="ECO:0007669"/>
    <property type="project" value="InterPro"/>
</dbReference>
<sequence>MAEWGPNFVSDEVPISPYRVFNEMMANVDIANTIVTHDSGYPREQIVPFWPVTTPRGYIGWGKSTQLGYGLGLALGAKMAEPDKTVINIMGDAAFGMAGMDIETAARSNIGTLTIVLNNGVMTHYYDHFPHATEHWGSNRLGGEYAKVAEGLGAYAERVDSPDEVSPAIRRALEATQNNQPAVLEMMTKEEENISRYWR</sequence>
<proteinExistence type="inferred from homology"/>
<dbReference type="Gene3D" id="3.40.50.970">
    <property type="match status" value="1"/>
</dbReference>
<dbReference type="Proteomes" id="UP001174909">
    <property type="component" value="Unassembled WGS sequence"/>
</dbReference>
<evidence type="ECO:0000256" key="2">
    <source>
        <dbReference type="ARBA" id="ARBA00007812"/>
    </source>
</evidence>
<evidence type="ECO:0000313" key="8">
    <source>
        <dbReference type="EMBL" id="CAI8007511.1"/>
    </source>
</evidence>
<name>A0AA35W827_GEOBA</name>
<dbReference type="InterPro" id="IPR045229">
    <property type="entry name" value="TPP_enz"/>
</dbReference>
<keyword evidence="9" id="KW-1185">Reference proteome</keyword>
<evidence type="ECO:0000256" key="3">
    <source>
        <dbReference type="ARBA" id="ARBA00018936"/>
    </source>
</evidence>
<dbReference type="PANTHER" id="PTHR18968:SF13">
    <property type="entry name" value="ACETOLACTATE SYNTHASE CATALYTIC SUBUNIT, MITOCHONDRIAL"/>
    <property type="match status" value="1"/>
</dbReference>
<evidence type="ECO:0000313" key="9">
    <source>
        <dbReference type="Proteomes" id="UP001174909"/>
    </source>
</evidence>
<dbReference type="SUPFAM" id="SSF52518">
    <property type="entry name" value="Thiamin diphosphate-binding fold (THDP-binding)"/>
    <property type="match status" value="1"/>
</dbReference>
<dbReference type="GO" id="GO:0050660">
    <property type="term" value="F:flavin adenine dinucleotide binding"/>
    <property type="evidence" value="ECO:0007669"/>
    <property type="project" value="TreeGrafter"/>
</dbReference>
<dbReference type="GO" id="GO:0003984">
    <property type="term" value="F:acetolactate synthase activity"/>
    <property type="evidence" value="ECO:0007669"/>
    <property type="project" value="TreeGrafter"/>
</dbReference>
<evidence type="ECO:0000256" key="5">
    <source>
        <dbReference type="ARBA" id="ARBA00030510"/>
    </source>
</evidence>
<comment type="cofactor">
    <cofactor evidence="1">
        <name>thiamine diphosphate</name>
        <dbReference type="ChEBI" id="CHEBI:58937"/>
    </cofactor>
</comment>
<evidence type="ECO:0000259" key="7">
    <source>
        <dbReference type="Pfam" id="PF02775"/>
    </source>
</evidence>
<accession>A0AA35W827</accession>
<dbReference type="AlphaFoldDB" id="A0AA35W827"/>